<dbReference type="EMBL" id="JBIHSN010000002">
    <property type="protein sequence ID" value="MFH0265639.1"/>
    <property type="molecule type" value="Genomic_DNA"/>
</dbReference>
<dbReference type="InterPro" id="IPR001279">
    <property type="entry name" value="Metallo-B-lactamas"/>
</dbReference>
<evidence type="ECO:0000313" key="3">
    <source>
        <dbReference type="Proteomes" id="UP001607151"/>
    </source>
</evidence>
<evidence type="ECO:0000259" key="1">
    <source>
        <dbReference type="Pfam" id="PF12706"/>
    </source>
</evidence>
<name>A0ABW7IVH4_9VIBR</name>
<gene>
    <name evidence="2" type="ORF">ACGRQ9_09075</name>
</gene>
<dbReference type="PANTHER" id="PTHR15032">
    <property type="entry name" value="N-ACYL-PHOSPHATIDYLETHANOLAMINE-HYDROLYZING PHOSPHOLIPASE D"/>
    <property type="match status" value="1"/>
</dbReference>
<sequence>MKTPASIYKNKKFHNLNSQQPAKSKSSFFKNLAILSRYIIEKRVGVNPQQAIPVEALTPSKLEQLSSSQLHVIKLGHSSLLLKVYGEYWLLDPVFSKRASPFPFLGPKRFHPAPIDIEALPEIDKVLISHDHYDHLDKQAIRALAHKTKQFLVPMGIDLRLYEWGVEEEQVYYFDWWEELAIDNGFIAYTPAQHFSGRGLGDGNKTLWGSWVIKAGEHSVFFSGDSGYFSGFKDIGAKYGPFDLTLIETGAYDKDWPDVHMQPEESLQAHLDVNGKVMMPVHNGTFDLAFHPWYEPLDRIHRLAQEQQVDLLTPKFGQVITLGTDNLTSAWWESLKQK</sequence>
<dbReference type="RefSeq" id="WP_394607758.1">
    <property type="nucleotide sequence ID" value="NZ_JBIHSN010000002.1"/>
</dbReference>
<reference evidence="2 3" key="1">
    <citation type="submission" date="2024-10" db="EMBL/GenBank/DDBJ databases">
        <authorList>
            <person name="Yibar A."/>
            <person name="Saticioglu I.B."/>
            <person name="Duman M."/>
            <person name="Ajmi N."/>
            <person name="Gurler F."/>
            <person name="Ay H."/>
            <person name="Onuk E."/>
            <person name="Guler S."/>
            <person name="Romalde J.L."/>
        </authorList>
    </citation>
    <scope>NUCLEOTIDE SEQUENCE [LARGE SCALE GENOMIC DNA]</scope>
    <source>
        <strain evidence="2 3">14-MA-B</strain>
    </source>
</reference>
<dbReference type="PANTHER" id="PTHR15032:SF4">
    <property type="entry name" value="N-ACYL-PHOSPHATIDYLETHANOLAMINE-HYDROLYZING PHOSPHOLIPASE D"/>
    <property type="match status" value="1"/>
</dbReference>
<comment type="caution">
    <text evidence="2">The sequence shown here is derived from an EMBL/GenBank/DDBJ whole genome shotgun (WGS) entry which is preliminary data.</text>
</comment>
<proteinExistence type="predicted"/>
<dbReference type="InterPro" id="IPR036866">
    <property type="entry name" value="RibonucZ/Hydroxyglut_hydro"/>
</dbReference>
<dbReference type="Gene3D" id="3.60.15.10">
    <property type="entry name" value="Ribonuclease Z/Hydroxyacylglutathione hydrolase-like"/>
    <property type="match status" value="1"/>
</dbReference>
<dbReference type="SUPFAM" id="SSF56281">
    <property type="entry name" value="Metallo-hydrolase/oxidoreductase"/>
    <property type="match status" value="1"/>
</dbReference>
<accession>A0ABW7IVH4</accession>
<dbReference type="Proteomes" id="UP001607151">
    <property type="component" value="Unassembled WGS sequence"/>
</dbReference>
<keyword evidence="3" id="KW-1185">Reference proteome</keyword>
<dbReference type="Pfam" id="PF12706">
    <property type="entry name" value="Lactamase_B_2"/>
    <property type="match status" value="1"/>
</dbReference>
<feature type="domain" description="Metallo-beta-lactamase" evidence="1">
    <location>
        <begin position="90"/>
        <end position="282"/>
    </location>
</feature>
<protein>
    <submittedName>
        <fullName evidence="2">MBL fold metallo-hydrolase</fullName>
    </submittedName>
</protein>
<organism evidence="2 3">
    <name type="scientific">Vibrio rumoiensis</name>
    <dbReference type="NCBI Taxonomy" id="76258"/>
    <lineage>
        <taxon>Bacteria</taxon>
        <taxon>Pseudomonadati</taxon>
        <taxon>Pseudomonadota</taxon>
        <taxon>Gammaproteobacteria</taxon>
        <taxon>Vibrionales</taxon>
        <taxon>Vibrionaceae</taxon>
        <taxon>Vibrio</taxon>
    </lineage>
</organism>
<evidence type="ECO:0000313" key="2">
    <source>
        <dbReference type="EMBL" id="MFH0265639.1"/>
    </source>
</evidence>